<evidence type="ECO:0000313" key="3">
    <source>
        <dbReference type="EMBL" id="TFK46279.1"/>
    </source>
</evidence>
<dbReference type="GO" id="GO:0005975">
    <property type="term" value="P:carbohydrate metabolic process"/>
    <property type="evidence" value="ECO:0007669"/>
    <property type="project" value="InterPro"/>
</dbReference>
<keyword evidence="4" id="KW-1185">Reference proteome</keyword>
<evidence type="ECO:0000256" key="1">
    <source>
        <dbReference type="ARBA" id="ARBA00022801"/>
    </source>
</evidence>
<proteinExistence type="predicted"/>
<dbReference type="InterPro" id="IPR008928">
    <property type="entry name" value="6-hairpin_glycosidase_sf"/>
</dbReference>
<dbReference type="OrthoDB" id="4138492at2759"/>
<reference evidence="3 4" key="1">
    <citation type="journal article" date="2019" name="Nat. Ecol. Evol.">
        <title>Megaphylogeny resolves global patterns of mushroom evolution.</title>
        <authorList>
            <person name="Varga T."/>
            <person name="Krizsan K."/>
            <person name="Foldi C."/>
            <person name="Dima B."/>
            <person name="Sanchez-Garcia M."/>
            <person name="Sanchez-Ramirez S."/>
            <person name="Szollosi G.J."/>
            <person name="Szarkandi J.G."/>
            <person name="Papp V."/>
            <person name="Albert L."/>
            <person name="Andreopoulos W."/>
            <person name="Angelini C."/>
            <person name="Antonin V."/>
            <person name="Barry K.W."/>
            <person name="Bougher N.L."/>
            <person name="Buchanan P."/>
            <person name="Buyck B."/>
            <person name="Bense V."/>
            <person name="Catcheside P."/>
            <person name="Chovatia M."/>
            <person name="Cooper J."/>
            <person name="Damon W."/>
            <person name="Desjardin D."/>
            <person name="Finy P."/>
            <person name="Geml J."/>
            <person name="Haridas S."/>
            <person name="Hughes K."/>
            <person name="Justo A."/>
            <person name="Karasinski D."/>
            <person name="Kautmanova I."/>
            <person name="Kiss B."/>
            <person name="Kocsube S."/>
            <person name="Kotiranta H."/>
            <person name="LaButti K.M."/>
            <person name="Lechner B.E."/>
            <person name="Liimatainen K."/>
            <person name="Lipzen A."/>
            <person name="Lukacs Z."/>
            <person name="Mihaltcheva S."/>
            <person name="Morgado L.N."/>
            <person name="Niskanen T."/>
            <person name="Noordeloos M.E."/>
            <person name="Ohm R.A."/>
            <person name="Ortiz-Santana B."/>
            <person name="Ovrebo C."/>
            <person name="Racz N."/>
            <person name="Riley R."/>
            <person name="Savchenko A."/>
            <person name="Shiryaev A."/>
            <person name="Soop K."/>
            <person name="Spirin V."/>
            <person name="Szebenyi C."/>
            <person name="Tomsovsky M."/>
            <person name="Tulloss R.E."/>
            <person name="Uehling J."/>
            <person name="Grigoriev I.V."/>
            <person name="Vagvolgyi C."/>
            <person name="Papp T."/>
            <person name="Martin F.M."/>
            <person name="Miettinen O."/>
            <person name="Hibbett D.S."/>
            <person name="Nagy L.G."/>
        </authorList>
    </citation>
    <scope>NUCLEOTIDE SEQUENCE [LARGE SCALE GENOMIC DNA]</scope>
    <source>
        <strain evidence="3 4">OMC1185</strain>
    </source>
</reference>
<dbReference type="Proteomes" id="UP000305948">
    <property type="component" value="Unassembled WGS sequence"/>
</dbReference>
<dbReference type="PANTHER" id="PTHR41814:SF1">
    <property type="entry name" value="CELLULASE"/>
    <property type="match status" value="1"/>
</dbReference>
<organism evidence="3 4">
    <name type="scientific">Heliocybe sulcata</name>
    <dbReference type="NCBI Taxonomy" id="5364"/>
    <lineage>
        <taxon>Eukaryota</taxon>
        <taxon>Fungi</taxon>
        <taxon>Dikarya</taxon>
        <taxon>Basidiomycota</taxon>
        <taxon>Agaricomycotina</taxon>
        <taxon>Agaricomycetes</taxon>
        <taxon>Gloeophyllales</taxon>
        <taxon>Gloeophyllaceae</taxon>
        <taxon>Heliocybe</taxon>
    </lineage>
</organism>
<evidence type="ECO:0000313" key="4">
    <source>
        <dbReference type="Proteomes" id="UP000305948"/>
    </source>
</evidence>
<dbReference type="EMBL" id="ML213531">
    <property type="protein sequence ID" value="TFK46279.1"/>
    <property type="molecule type" value="Genomic_DNA"/>
</dbReference>
<sequence length="422" mass="45200">MLPSPLWLCVCLFSLSLAQNLTDDQLAQIQTNLANRATHSWEIGVRAEALLELNSPSYSVFASSSLPPSTSAPDSLGPVLSLAHSVVANLSSTNSPQPLVQDGAAGDPASIGIAVLLANWTGYTQGGSEDYAGAARDEIEFLYSGSVPKTRDGAISHRTDQLQLWSDFVYMVPPFLAYYGVTTGNQSMLEAAYTQCRLYRNYLRDGNAGGMWKHIVMGSGTDGGHWATGNGWAAAGMLRVLRTIANSQYANAMKHEQIDLANWVGEIHSGIYPHLQSNGLFKNYPDSSASSNFDDAASTALLAATVFRLANAWGRHTYIPQALQSRAALLASSNSSSNGNSSLTHFTSDMWLTPVVNPYSYGSQGSNSPEGQAFVLEMEAAYRDWTQAGSQGANSALGGRIAGVQVVWASVVPLMAWFVVVW</sequence>
<feature type="chain" id="PRO_5022673328" description="Six-hairpin glycosidase" evidence="2">
    <location>
        <begin position="19"/>
        <end position="422"/>
    </location>
</feature>
<keyword evidence="2" id="KW-0732">Signal</keyword>
<gene>
    <name evidence="3" type="ORF">OE88DRAFT_1667912</name>
</gene>
<name>A0A5C3MLK1_9AGAM</name>
<dbReference type="Pfam" id="PF07470">
    <property type="entry name" value="Glyco_hydro_88"/>
    <property type="match status" value="1"/>
</dbReference>
<protein>
    <recommendedName>
        <fullName evidence="5">Six-hairpin glycosidase</fullName>
    </recommendedName>
</protein>
<dbReference type="SUPFAM" id="SSF48208">
    <property type="entry name" value="Six-hairpin glycosidases"/>
    <property type="match status" value="1"/>
</dbReference>
<evidence type="ECO:0008006" key="5">
    <source>
        <dbReference type="Google" id="ProtNLM"/>
    </source>
</evidence>
<dbReference type="InterPro" id="IPR012341">
    <property type="entry name" value="6hp_glycosidase-like_sf"/>
</dbReference>
<evidence type="ECO:0000256" key="2">
    <source>
        <dbReference type="SAM" id="SignalP"/>
    </source>
</evidence>
<dbReference type="GO" id="GO:0016787">
    <property type="term" value="F:hydrolase activity"/>
    <property type="evidence" value="ECO:0007669"/>
    <property type="project" value="UniProtKB-KW"/>
</dbReference>
<dbReference type="PANTHER" id="PTHR41814">
    <property type="entry name" value="EXPRESSED PROTEIN"/>
    <property type="match status" value="1"/>
</dbReference>
<keyword evidence="1" id="KW-0378">Hydrolase</keyword>
<dbReference type="InterPro" id="IPR010905">
    <property type="entry name" value="Glyco_hydro_88"/>
</dbReference>
<accession>A0A5C3MLK1</accession>
<dbReference type="AlphaFoldDB" id="A0A5C3MLK1"/>
<feature type="signal peptide" evidence="2">
    <location>
        <begin position="1"/>
        <end position="18"/>
    </location>
</feature>
<dbReference type="Gene3D" id="1.50.10.10">
    <property type="match status" value="1"/>
</dbReference>